<dbReference type="SUPFAM" id="SSF141868">
    <property type="entry name" value="EAL domain-like"/>
    <property type="match status" value="1"/>
</dbReference>
<dbReference type="InterPro" id="IPR050706">
    <property type="entry name" value="Cyclic-di-GMP_PDE-like"/>
</dbReference>
<dbReference type="AlphaFoldDB" id="A0A846ZIR3"/>
<dbReference type="SUPFAM" id="SSF52172">
    <property type="entry name" value="CheY-like"/>
    <property type="match status" value="1"/>
</dbReference>
<dbReference type="InterPro" id="IPR029787">
    <property type="entry name" value="Nucleotide_cyclase"/>
</dbReference>
<dbReference type="Gene3D" id="3.20.20.450">
    <property type="entry name" value="EAL domain"/>
    <property type="match status" value="1"/>
</dbReference>
<dbReference type="Gene3D" id="3.30.450.20">
    <property type="entry name" value="PAS domain"/>
    <property type="match status" value="1"/>
</dbReference>
<evidence type="ECO:0000259" key="2">
    <source>
        <dbReference type="PROSITE" id="PS50883"/>
    </source>
</evidence>
<accession>A0A846ZIR3</accession>
<dbReference type="InterPro" id="IPR013656">
    <property type="entry name" value="PAS_4"/>
</dbReference>
<dbReference type="GO" id="GO:0071111">
    <property type="term" value="F:cyclic-guanylate-specific phosphodiesterase activity"/>
    <property type="evidence" value="ECO:0007669"/>
    <property type="project" value="InterPro"/>
</dbReference>
<reference evidence="4 5" key="1">
    <citation type="journal article" date="2017" name="Int. J. Syst. Evol. Microbiol.">
        <title>Oleiagrimonas citrea sp. nov., a marine bacterium isolated from tidal flat sediment and emended description of the genus Oleiagrimonas Fang et al. 2015 and Oleiagrimonas soli.</title>
        <authorList>
            <person name="Yang S.H."/>
            <person name="Seo H.S."/>
            <person name="Seong C.N."/>
            <person name="Kwon K.K."/>
        </authorList>
    </citation>
    <scope>NUCLEOTIDE SEQUENCE [LARGE SCALE GENOMIC DNA]</scope>
    <source>
        <strain evidence="4 5">MEBiC09124</strain>
    </source>
</reference>
<dbReference type="NCBIfam" id="TIGR00229">
    <property type="entry name" value="sensory_box"/>
    <property type="match status" value="1"/>
</dbReference>
<dbReference type="InterPro" id="IPR035919">
    <property type="entry name" value="EAL_sf"/>
</dbReference>
<dbReference type="InterPro" id="IPR011006">
    <property type="entry name" value="CheY-like_superfamily"/>
</dbReference>
<dbReference type="NCBIfam" id="TIGR00254">
    <property type="entry name" value="GGDEF"/>
    <property type="match status" value="1"/>
</dbReference>
<dbReference type="Gene3D" id="3.30.70.270">
    <property type="match status" value="1"/>
</dbReference>
<feature type="domain" description="GGDEF" evidence="3">
    <location>
        <begin position="294"/>
        <end position="427"/>
    </location>
</feature>
<feature type="compositionally biased region" description="Basic and acidic residues" evidence="1">
    <location>
        <begin position="420"/>
        <end position="436"/>
    </location>
</feature>
<evidence type="ECO:0000259" key="3">
    <source>
        <dbReference type="PROSITE" id="PS50887"/>
    </source>
</evidence>
<dbReference type="CDD" id="cd01948">
    <property type="entry name" value="EAL"/>
    <property type="match status" value="1"/>
</dbReference>
<dbReference type="EMBL" id="JAAZQD010000001">
    <property type="protein sequence ID" value="NKZ37712.1"/>
    <property type="molecule type" value="Genomic_DNA"/>
</dbReference>
<dbReference type="SMART" id="SM00052">
    <property type="entry name" value="EAL"/>
    <property type="match status" value="1"/>
</dbReference>
<name>A0A846ZIR3_9GAMM</name>
<dbReference type="CDD" id="cd01949">
    <property type="entry name" value="GGDEF"/>
    <property type="match status" value="1"/>
</dbReference>
<dbReference type="Proteomes" id="UP000541636">
    <property type="component" value="Unassembled WGS sequence"/>
</dbReference>
<dbReference type="PROSITE" id="PS50887">
    <property type="entry name" value="GGDEF"/>
    <property type="match status" value="1"/>
</dbReference>
<evidence type="ECO:0000313" key="5">
    <source>
        <dbReference type="Proteomes" id="UP000541636"/>
    </source>
</evidence>
<dbReference type="PANTHER" id="PTHR33121">
    <property type="entry name" value="CYCLIC DI-GMP PHOSPHODIESTERASE PDEF"/>
    <property type="match status" value="1"/>
</dbReference>
<dbReference type="Pfam" id="PF00990">
    <property type="entry name" value="GGDEF"/>
    <property type="match status" value="1"/>
</dbReference>
<gene>
    <name evidence="4" type="ORF">HF690_01930</name>
</gene>
<keyword evidence="5" id="KW-1185">Reference proteome</keyword>
<organism evidence="4 5">
    <name type="scientific">Oleiagrimonas citrea</name>
    <dbReference type="NCBI Taxonomy" id="1665687"/>
    <lineage>
        <taxon>Bacteria</taxon>
        <taxon>Pseudomonadati</taxon>
        <taxon>Pseudomonadota</taxon>
        <taxon>Gammaproteobacteria</taxon>
        <taxon>Lysobacterales</taxon>
        <taxon>Rhodanobacteraceae</taxon>
        <taxon>Oleiagrimonas</taxon>
    </lineage>
</organism>
<dbReference type="InterPro" id="IPR000160">
    <property type="entry name" value="GGDEF_dom"/>
</dbReference>
<dbReference type="InterPro" id="IPR000014">
    <property type="entry name" value="PAS"/>
</dbReference>
<comment type="caution">
    <text evidence="4">The sequence shown here is derived from an EMBL/GenBank/DDBJ whole genome shotgun (WGS) entry which is preliminary data.</text>
</comment>
<dbReference type="SUPFAM" id="SSF55073">
    <property type="entry name" value="Nucleotide cyclase"/>
    <property type="match status" value="1"/>
</dbReference>
<dbReference type="Pfam" id="PF08448">
    <property type="entry name" value="PAS_4"/>
    <property type="match status" value="1"/>
</dbReference>
<dbReference type="SMART" id="SM00267">
    <property type="entry name" value="GGDEF"/>
    <property type="match status" value="1"/>
</dbReference>
<protein>
    <submittedName>
        <fullName evidence="4">EAL domain-containing protein</fullName>
    </submittedName>
</protein>
<sequence>MKQNNVIRILFIEDSVENAEHTISLLRNHGIAVRPSRATNEAELEHALQELVPDLVLVNPGVRDLDIAEIARHLEATGKDFALTGIVDEIDNDVVSSLFAAKVRSVALRSEPEQTLMVIQREFAALSTRRSVRQLEASLRESERRCDALLDSSRDAIAYVHEGMHVRANRAYLELFGYDSFDEVEGLTLLDMVASENADDFKALLKRLSRGEKPPKRVELKAVNGKGETFDASAEFAQATFEGEPCLQIIFRRKAVSPELIEQLQRDSVTGMYNRSRMLEMIEDAVGDAAKGTGNQALLLIEPDNWKSIVEGIGLANTDALIAGLAERIEKRLADNQIAGRLGDHTLGILLREHSDSDVQALVDALLSVGDDGIIEAGQNSITLNLSVGGALLGEKNANTRELLEQASNALHSAQTQGGHRSEIHDPAASEKEEAAREQHWLELVREALETDGFILYQQQIISLQDAEGEFSEILLRMNGPNGEVLPRYFLPVAEHAGLMPKIDRWVLGQVIDMLVECAREKRIATYFVKLSPQSLQDPSLMPWLSKRIADANIRPGSLVIEMPESKVLTTLKPAQDFVNALKETGAQFAMEQFGSGLNSFQVLQHVDADYLKIDRSFMSKLTQNPENRDKIAEICIKAQKAGKLTVAEWVEDAASTPLLFACGVDFVQGNFLQEPEKIIAYDMA</sequence>
<evidence type="ECO:0000313" key="4">
    <source>
        <dbReference type="EMBL" id="NKZ37712.1"/>
    </source>
</evidence>
<proteinExistence type="predicted"/>
<dbReference type="InterPro" id="IPR001633">
    <property type="entry name" value="EAL_dom"/>
</dbReference>
<dbReference type="InterPro" id="IPR043128">
    <property type="entry name" value="Rev_trsase/Diguanyl_cyclase"/>
</dbReference>
<dbReference type="PANTHER" id="PTHR33121:SF79">
    <property type="entry name" value="CYCLIC DI-GMP PHOSPHODIESTERASE PDED-RELATED"/>
    <property type="match status" value="1"/>
</dbReference>
<dbReference type="Pfam" id="PF00563">
    <property type="entry name" value="EAL"/>
    <property type="match status" value="1"/>
</dbReference>
<dbReference type="SUPFAM" id="SSF55785">
    <property type="entry name" value="PYP-like sensor domain (PAS domain)"/>
    <property type="match status" value="1"/>
</dbReference>
<feature type="region of interest" description="Disordered" evidence="1">
    <location>
        <begin position="415"/>
        <end position="436"/>
    </location>
</feature>
<evidence type="ECO:0000256" key="1">
    <source>
        <dbReference type="SAM" id="MobiDB-lite"/>
    </source>
</evidence>
<dbReference type="InterPro" id="IPR035965">
    <property type="entry name" value="PAS-like_dom_sf"/>
</dbReference>
<feature type="domain" description="EAL" evidence="2">
    <location>
        <begin position="438"/>
        <end position="685"/>
    </location>
</feature>
<dbReference type="PROSITE" id="PS50883">
    <property type="entry name" value="EAL"/>
    <property type="match status" value="1"/>
</dbReference>
<dbReference type="Gene3D" id="3.40.50.2300">
    <property type="match status" value="1"/>
</dbReference>
<dbReference type="RefSeq" id="WP_113065873.1">
    <property type="nucleotide sequence ID" value="NZ_JAAZQD010000001.1"/>
</dbReference>